<sequence length="109" mass="12575">MILAEFTLCTLSTLSALGVAVDSWIPTRIFDEHMPECPYRLAKPSANRQKFQVYLCWQTFPTPRIHFELYLHSPPSHAEIFTSLRCQFPQGFLGFLARTKIRQEAAQSK</sequence>
<feature type="chain" id="PRO_5042297760" description="Secreted protein" evidence="1">
    <location>
        <begin position="21"/>
        <end position="109"/>
    </location>
</feature>
<name>A0AAD7HVA7_9AGAR</name>
<dbReference type="AlphaFoldDB" id="A0AAD7HVA7"/>
<comment type="caution">
    <text evidence="2">The sequence shown here is derived from an EMBL/GenBank/DDBJ whole genome shotgun (WGS) entry which is preliminary data.</text>
</comment>
<accession>A0AAD7HVA7</accession>
<evidence type="ECO:0000313" key="2">
    <source>
        <dbReference type="EMBL" id="KAJ7729148.1"/>
    </source>
</evidence>
<keyword evidence="1" id="KW-0732">Signal</keyword>
<gene>
    <name evidence="2" type="ORF">B0H16DRAFT_229844</name>
</gene>
<proteinExistence type="predicted"/>
<evidence type="ECO:0000313" key="3">
    <source>
        <dbReference type="Proteomes" id="UP001215598"/>
    </source>
</evidence>
<evidence type="ECO:0000256" key="1">
    <source>
        <dbReference type="SAM" id="SignalP"/>
    </source>
</evidence>
<evidence type="ECO:0008006" key="4">
    <source>
        <dbReference type="Google" id="ProtNLM"/>
    </source>
</evidence>
<feature type="signal peptide" evidence="1">
    <location>
        <begin position="1"/>
        <end position="20"/>
    </location>
</feature>
<reference evidence="2" key="1">
    <citation type="submission" date="2023-03" db="EMBL/GenBank/DDBJ databases">
        <title>Massive genome expansion in bonnet fungi (Mycena s.s.) driven by repeated elements and novel gene families across ecological guilds.</title>
        <authorList>
            <consortium name="Lawrence Berkeley National Laboratory"/>
            <person name="Harder C.B."/>
            <person name="Miyauchi S."/>
            <person name="Viragh M."/>
            <person name="Kuo A."/>
            <person name="Thoen E."/>
            <person name="Andreopoulos B."/>
            <person name="Lu D."/>
            <person name="Skrede I."/>
            <person name="Drula E."/>
            <person name="Henrissat B."/>
            <person name="Morin E."/>
            <person name="Kohler A."/>
            <person name="Barry K."/>
            <person name="LaButti K."/>
            <person name="Morin E."/>
            <person name="Salamov A."/>
            <person name="Lipzen A."/>
            <person name="Mereny Z."/>
            <person name="Hegedus B."/>
            <person name="Baldrian P."/>
            <person name="Stursova M."/>
            <person name="Weitz H."/>
            <person name="Taylor A."/>
            <person name="Grigoriev I.V."/>
            <person name="Nagy L.G."/>
            <person name="Martin F."/>
            <person name="Kauserud H."/>
        </authorList>
    </citation>
    <scope>NUCLEOTIDE SEQUENCE</scope>
    <source>
        <strain evidence="2">CBHHK182m</strain>
    </source>
</reference>
<dbReference type="Proteomes" id="UP001215598">
    <property type="component" value="Unassembled WGS sequence"/>
</dbReference>
<dbReference type="EMBL" id="JARKIB010000167">
    <property type="protein sequence ID" value="KAJ7729148.1"/>
    <property type="molecule type" value="Genomic_DNA"/>
</dbReference>
<protein>
    <recommendedName>
        <fullName evidence="4">Secreted protein</fullName>
    </recommendedName>
</protein>
<organism evidence="2 3">
    <name type="scientific">Mycena metata</name>
    <dbReference type="NCBI Taxonomy" id="1033252"/>
    <lineage>
        <taxon>Eukaryota</taxon>
        <taxon>Fungi</taxon>
        <taxon>Dikarya</taxon>
        <taxon>Basidiomycota</taxon>
        <taxon>Agaricomycotina</taxon>
        <taxon>Agaricomycetes</taxon>
        <taxon>Agaricomycetidae</taxon>
        <taxon>Agaricales</taxon>
        <taxon>Marasmiineae</taxon>
        <taxon>Mycenaceae</taxon>
        <taxon>Mycena</taxon>
    </lineage>
</organism>
<keyword evidence="3" id="KW-1185">Reference proteome</keyword>